<dbReference type="EMBL" id="CP003788">
    <property type="protein sequence ID" value="AFR08985.1"/>
    <property type="molecule type" value="Genomic_DNA"/>
</dbReference>
<accession>J7LC52</accession>
<dbReference type="HOGENOM" id="CLU_2899626_0_0_11"/>
<dbReference type="KEGG" id="nal:B005_3953"/>
<evidence type="ECO:0000256" key="1">
    <source>
        <dbReference type="SAM" id="MobiDB-lite"/>
    </source>
</evidence>
<dbReference type="PATRIC" id="fig|1205910.3.peg.3741"/>
<dbReference type="Proteomes" id="UP000003779">
    <property type="component" value="Chromosome"/>
</dbReference>
<proteinExistence type="predicted"/>
<reference evidence="3" key="2">
    <citation type="submission" date="2012-08" db="EMBL/GenBank/DDBJ databases">
        <title>Whole-genome sequence of Nocardiopsis alba strain ATCC BAA-2165 associated with honeybees.</title>
        <authorList>
            <person name="Qiao J."/>
            <person name="Chen L."/>
            <person name="Li Y."/>
            <person name="Wang J."/>
            <person name="Zhang W."/>
            <person name="Chen S."/>
        </authorList>
    </citation>
    <scope>NUCLEOTIDE SEQUENCE [LARGE SCALE GENOMIC DNA]</scope>
    <source>
        <strain evidence="3">ATCC BAA-2165 / BE74</strain>
    </source>
</reference>
<dbReference type="AlphaFoldDB" id="J7LC52"/>
<evidence type="ECO:0000313" key="3">
    <source>
        <dbReference type="Proteomes" id="UP000003779"/>
    </source>
</evidence>
<reference evidence="2 3" key="1">
    <citation type="journal article" date="2012" name="J. Bacteriol.">
        <title>Whole-Genome Sequence of Nocardiopsis alba Strain ATCC BAA-2165, Associated with Honeybees.</title>
        <authorList>
            <person name="Qiao J."/>
            <person name="Chen L."/>
            <person name="Li Y."/>
            <person name="Wang J."/>
            <person name="Zhang W."/>
            <person name="Chen S."/>
        </authorList>
    </citation>
    <scope>NUCLEOTIDE SEQUENCE [LARGE SCALE GENOMIC DNA]</scope>
    <source>
        <strain evidence="3">ATCC BAA-2165 / BE74</strain>
    </source>
</reference>
<feature type="region of interest" description="Disordered" evidence="1">
    <location>
        <begin position="14"/>
        <end position="62"/>
    </location>
</feature>
<protein>
    <submittedName>
        <fullName evidence="2">Uncharacterized protein</fullName>
    </submittedName>
</protein>
<dbReference type="STRING" id="1205910.B005_3953"/>
<sequence>MVACGVLALILLRGSDRPREDDAESDDGVVPESAPEPSDEFPAPTGSVRVRNDDTDPTGRIR</sequence>
<gene>
    <name evidence="2" type="ordered locus">B005_3953</name>
</gene>
<organism evidence="2 3">
    <name type="scientific">Nocardiopsis alba (strain ATCC BAA-2165 / BE74)</name>
    <dbReference type="NCBI Taxonomy" id="1205910"/>
    <lineage>
        <taxon>Bacteria</taxon>
        <taxon>Bacillati</taxon>
        <taxon>Actinomycetota</taxon>
        <taxon>Actinomycetes</taxon>
        <taxon>Streptosporangiales</taxon>
        <taxon>Nocardiopsidaceae</taxon>
        <taxon>Nocardiopsis</taxon>
    </lineage>
</organism>
<feature type="compositionally biased region" description="Basic and acidic residues" evidence="1">
    <location>
        <begin position="50"/>
        <end position="62"/>
    </location>
</feature>
<evidence type="ECO:0000313" key="2">
    <source>
        <dbReference type="EMBL" id="AFR08985.1"/>
    </source>
</evidence>
<name>J7LC52_NOCAA</name>